<evidence type="ECO:0000313" key="2">
    <source>
        <dbReference type="EMBL" id="KAL2609962.1"/>
    </source>
</evidence>
<dbReference type="SUPFAM" id="SSF46938">
    <property type="entry name" value="CRAL/TRIO N-terminal domain"/>
    <property type="match status" value="1"/>
</dbReference>
<dbReference type="CDD" id="cd00170">
    <property type="entry name" value="SEC14"/>
    <property type="match status" value="1"/>
</dbReference>
<gene>
    <name evidence="2" type="ORF">R1flu_028535</name>
</gene>
<dbReference type="Pfam" id="PF03765">
    <property type="entry name" value="CRAL_TRIO_N"/>
    <property type="match status" value="1"/>
</dbReference>
<dbReference type="EMBL" id="JBHFFA010000008">
    <property type="protein sequence ID" value="KAL2609962.1"/>
    <property type="molecule type" value="Genomic_DNA"/>
</dbReference>
<dbReference type="Gene3D" id="3.40.525.10">
    <property type="entry name" value="CRAL-TRIO lipid binding domain"/>
    <property type="match status" value="1"/>
</dbReference>
<sequence length="451" mass="51253">MLKMETVCKDAKLSSSKVDAIREESIRQMTEFMDKVDQKLQATYRNVHQGYPEATLQRFLRAREQNVPKANKMLLDFLNWRVENDIDSILAKPIEPKSLYDNIRNSQLIGVSGYCKKGRPVFAIGVGLSGYDKAPVDKYVQSHIQINEYRDRVVLPEASKKFGRPVGSCIKILDMTGLKLSALNRVKILTVISTVDDLNYPEKTDTYYIVNAPYVFQACWKAVKPLLQERTKKKVQVLKGCGRDELLEVMDLTAIPAFARGNGAKCSSGYADCYSPSHEFHVDLWNYMKNQAEALAAISPRPQGSVHVSIPVPDESENGGSAEFVHIIEETMEKLVAEQKCTDSDKMLTSFSSLKIPQEITTGPKRITARFPEGEHLSAGFASEAKVDLEHMHPRRISYRRITQSFPDISTVLYLRYIMLYLRYIMLFLHGKSGEPCLMQPTEHKVLWRIF</sequence>
<name>A0ABD1XLZ2_9MARC</name>
<dbReference type="InterPro" id="IPR011074">
    <property type="entry name" value="CRAL/TRIO_N_dom"/>
</dbReference>
<dbReference type="InterPro" id="IPR001251">
    <property type="entry name" value="CRAL-TRIO_dom"/>
</dbReference>
<dbReference type="PROSITE" id="PS50191">
    <property type="entry name" value="CRAL_TRIO"/>
    <property type="match status" value="1"/>
</dbReference>
<proteinExistence type="predicted"/>
<dbReference type="AlphaFoldDB" id="A0ABD1XLZ2"/>
<evidence type="ECO:0000259" key="1">
    <source>
        <dbReference type="PROSITE" id="PS50191"/>
    </source>
</evidence>
<dbReference type="SUPFAM" id="SSF52087">
    <property type="entry name" value="CRAL/TRIO domain"/>
    <property type="match status" value="1"/>
</dbReference>
<dbReference type="PANTHER" id="PTHR46226">
    <property type="entry name" value="CRAL-TRIO DOMAIN-CONTAINING PROTEIN"/>
    <property type="match status" value="1"/>
</dbReference>
<dbReference type="Proteomes" id="UP001605036">
    <property type="component" value="Unassembled WGS sequence"/>
</dbReference>
<dbReference type="Pfam" id="PF00650">
    <property type="entry name" value="CRAL_TRIO"/>
    <property type="match status" value="1"/>
</dbReference>
<dbReference type="InterPro" id="IPR036273">
    <property type="entry name" value="CRAL/TRIO_N_dom_sf"/>
</dbReference>
<reference evidence="2 3" key="1">
    <citation type="submission" date="2024-09" db="EMBL/GenBank/DDBJ databases">
        <title>Chromosome-scale assembly of Riccia fluitans.</title>
        <authorList>
            <person name="Paukszto L."/>
            <person name="Sawicki J."/>
            <person name="Karawczyk K."/>
            <person name="Piernik-Szablinska J."/>
            <person name="Szczecinska M."/>
            <person name="Mazdziarz M."/>
        </authorList>
    </citation>
    <scope>NUCLEOTIDE SEQUENCE [LARGE SCALE GENOMIC DNA]</scope>
    <source>
        <strain evidence="2">Rf_01</strain>
        <tissue evidence="2">Aerial parts of the thallus</tissue>
    </source>
</reference>
<protein>
    <recommendedName>
        <fullName evidence="1">CRAL-TRIO domain-containing protein</fullName>
    </recommendedName>
</protein>
<dbReference type="PANTHER" id="PTHR46226:SF6">
    <property type="entry name" value="SEC14P-LIKE PHOSPHATIDYLINOSITOL TRANSFER FAMILY PROTEIN"/>
    <property type="match status" value="1"/>
</dbReference>
<feature type="domain" description="CRAL-TRIO" evidence="1">
    <location>
        <begin position="99"/>
        <end position="267"/>
    </location>
</feature>
<accession>A0ABD1XLZ2</accession>
<evidence type="ECO:0000313" key="3">
    <source>
        <dbReference type="Proteomes" id="UP001605036"/>
    </source>
</evidence>
<dbReference type="SMART" id="SM00516">
    <property type="entry name" value="SEC14"/>
    <property type="match status" value="1"/>
</dbReference>
<keyword evidence="3" id="KW-1185">Reference proteome</keyword>
<organism evidence="2 3">
    <name type="scientific">Riccia fluitans</name>
    <dbReference type="NCBI Taxonomy" id="41844"/>
    <lineage>
        <taxon>Eukaryota</taxon>
        <taxon>Viridiplantae</taxon>
        <taxon>Streptophyta</taxon>
        <taxon>Embryophyta</taxon>
        <taxon>Marchantiophyta</taxon>
        <taxon>Marchantiopsida</taxon>
        <taxon>Marchantiidae</taxon>
        <taxon>Marchantiales</taxon>
        <taxon>Ricciaceae</taxon>
        <taxon>Riccia</taxon>
    </lineage>
</organism>
<comment type="caution">
    <text evidence="2">The sequence shown here is derived from an EMBL/GenBank/DDBJ whole genome shotgun (WGS) entry which is preliminary data.</text>
</comment>
<dbReference type="InterPro" id="IPR036865">
    <property type="entry name" value="CRAL-TRIO_dom_sf"/>
</dbReference>